<protein>
    <submittedName>
        <fullName evidence="1">Uncharacterized protein</fullName>
    </submittedName>
</protein>
<dbReference type="EMBL" id="BARV01041048">
    <property type="protein sequence ID" value="GAI47558.1"/>
    <property type="molecule type" value="Genomic_DNA"/>
</dbReference>
<comment type="caution">
    <text evidence="1">The sequence shown here is derived from an EMBL/GenBank/DDBJ whole genome shotgun (WGS) entry which is preliminary data.</text>
</comment>
<evidence type="ECO:0000313" key="1">
    <source>
        <dbReference type="EMBL" id="GAI47558.1"/>
    </source>
</evidence>
<accession>X1NVC7</accession>
<sequence>MQVKVLKSLSRDDVLWRYMTLDKFVDLISSQSLFFTPLSFYASTDPFEG</sequence>
<gene>
    <name evidence="1" type="ORF">S06H3_62311</name>
</gene>
<name>X1NVC7_9ZZZZ</name>
<dbReference type="AlphaFoldDB" id="X1NVC7"/>
<reference evidence="1" key="1">
    <citation type="journal article" date="2014" name="Front. Microbiol.">
        <title>High frequency of phylogenetically diverse reductive dehalogenase-homologous genes in deep subseafloor sedimentary metagenomes.</title>
        <authorList>
            <person name="Kawai M."/>
            <person name="Futagami T."/>
            <person name="Toyoda A."/>
            <person name="Takaki Y."/>
            <person name="Nishi S."/>
            <person name="Hori S."/>
            <person name="Arai W."/>
            <person name="Tsubouchi T."/>
            <person name="Morono Y."/>
            <person name="Uchiyama I."/>
            <person name="Ito T."/>
            <person name="Fujiyama A."/>
            <person name="Inagaki F."/>
            <person name="Takami H."/>
        </authorList>
    </citation>
    <scope>NUCLEOTIDE SEQUENCE</scope>
    <source>
        <strain evidence="1">Expedition CK06-06</strain>
    </source>
</reference>
<organism evidence="1">
    <name type="scientific">marine sediment metagenome</name>
    <dbReference type="NCBI Taxonomy" id="412755"/>
    <lineage>
        <taxon>unclassified sequences</taxon>
        <taxon>metagenomes</taxon>
        <taxon>ecological metagenomes</taxon>
    </lineage>
</organism>
<proteinExistence type="predicted"/>